<dbReference type="PANTHER" id="PTHR11547:SF38">
    <property type="entry name" value="ARGININE KINASE 1-RELATED"/>
    <property type="match status" value="1"/>
</dbReference>
<accession>A0A812BJU0</accession>
<evidence type="ECO:0000256" key="1">
    <source>
        <dbReference type="ARBA" id="ARBA00006798"/>
    </source>
</evidence>
<dbReference type="GO" id="GO:0046314">
    <property type="term" value="P:phosphocreatine biosynthetic process"/>
    <property type="evidence" value="ECO:0007669"/>
    <property type="project" value="InterPro"/>
</dbReference>
<evidence type="ECO:0000256" key="5">
    <source>
        <dbReference type="ARBA" id="ARBA00022840"/>
    </source>
</evidence>
<dbReference type="Gene3D" id="3.30.590.10">
    <property type="entry name" value="Glutamine synthetase/guanido kinase, catalytic domain"/>
    <property type="match status" value="1"/>
</dbReference>
<keyword evidence="4 7" id="KW-0418">Kinase</keyword>
<evidence type="ECO:0000259" key="9">
    <source>
        <dbReference type="PROSITE" id="PS51509"/>
    </source>
</evidence>
<dbReference type="SUPFAM" id="SSF48034">
    <property type="entry name" value="Guanido kinase N-terminal domain"/>
    <property type="match status" value="1"/>
</dbReference>
<dbReference type="Proteomes" id="UP000597762">
    <property type="component" value="Unassembled WGS sequence"/>
</dbReference>
<feature type="binding site" evidence="7">
    <location>
        <begin position="169"/>
        <end position="173"/>
    </location>
    <ligand>
        <name>ATP</name>
        <dbReference type="ChEBI" id="CHEBI:30616"/>
    </ligand>
</feature>
<feature type="binding site" evidence="7">
    <location>
        <position position="276"/>
    </location>
    <ligand>
        <name>ATP</name>
        <dbReference type="ChEBI" id="CHEBI:30616"/>
    </ligand>
</feature>
<dbReference type="InterPro" id="IPR022414">
    <property type="entry name" value="ATP-guanido_PTrfase_cat"/>
</dbReference>
<dbReference type="FunFam" id="1.10.135.10:FF:000003">
    <property type="entry name" value="Three-domain arginine kinase"/>
    <property type="match status" value="1"/>
</dbReference>
<dbReference type="AlphaFoldDB" id="A0A812BJU0"/>
<keyword evidence="3 7" id="KW-0547">Nucleotide-binding</keyword>
<evidence type="ECO:0000313" key="11">
    <source>
        <dbReference type="EMBL" id="CAE1233398.1"/>
    </source>
</evidence>
<dbReference type="GO" id="GO:0005524">
    <property type="term" value="F:ATP binding"/>
    <property type="evidence" value="ECO:0007669"/>
    <property type="project" value="UniProtKB-UniRule"/>
</dbReference>
<dbReference type="EC" id="2.7.3.3" evidence="11"/>
<feature type="domain" description="Phosphagen kinase C-terminal" evidence="10">
    <location>
        <begin position="166"/>
        <end position="402"/>
    </location>
</feature>
<dbReference type="PANTHER" id="PTHR11547">
    <property type="entry name" value="ARGININE OR CREATINE KINASE"/>
    <property type="match status" value="1"/>
</dbReference>
<dbReference type="Gene3D" id="1.10.135.10">
    <property type="entry name" value="ATP:guanido phosphotransferase, N-terminal domain"/>
    <property type="match status" value="1"/>
</dbReference>
<evidence type="ECO:0000256" key="8">
    <source>
        <dbReference type="RuleBase" id="RU000505"/>
    </source>
</evidence>
<dbReference type="Pfam" id="PF00217">
    <property type="entry name" value="ATP-gua_Ptrans"/>
    <property type="match status" value="1"/>
</dbReference>
<protein>
    <submittedName>
        <fullName evidence="11">E2.7.3.3</fullName>
        <ecNumber evidence="11">2.7.3.3</ecNumber>
    </submittedName>
</protein>
<dbReference type="CDD" id="cd07932">
    <property type="entry name" value="arginine_kinase_like"/>
    <property type="match status" value="1"/>
</dbReference>
<feature type="binding site" evidence="7">
    <location>
        <begin position="355"/>
        <end position="360"/>
    </location>
    <ligand>
        <name>ATP</name>
        <dbReference type="ChEBI" id="CHEBI:30616"/>
    </ligand>
</feature>
<feature type="domain" description="Phosphagen kinase N-terminal" evidence="9">
    <location>
        <begin position="56"/>
        <end position="138"/>
    </location>
</feature>
<dbReference type="GO" id="GO:0005615">
    <property type="term" value="C:extracellular space"/>
    <property type="evidence" value="ECO:0007669"/>
    <property type="project" value="TreeGrafter"/>
</dbReference>
<dbReference type="InterPro" id="IPR022413">
    <property type="entry name" value="ATP-guanido_PTrfase_N"/>
</dbReference>
<evidence type="ECO:0000256" key="3">
    <source>
        <dbReference type="ARBA" id="ARBA00022741"/>
    </source>
</evidence>
<gene>
    <name evidence="11" type="ORF">SPHA_18938</name>
</gene>
<feature type="binding site" evidence="7">
    <location>
        <begin position="327"/>
        <end position="331"/>
    </location>
    <ligand>
        <name>ATP</name>
        <dbReference type="ChEBI" id="CHEBI:30616"/>
    </ligand>
</feature>
<dbReference type="EMBL" id="CAHIKZ030000685">
    <property type="protein sequence ID" value="CAE1233398.1"/>
    <property type="molecule type" value="Genomic_DNA"/>
</dbReference>
<dbReference type="PROSITE" id="PS51510">
    <property type="entry name" value="PHOSPHAGEN_KINASE_C"/>
    <property type="match status" value="1"/>
</dbReference>
<dbReference type="GO" id="GO:0004054">
    <property type="term" value="F:arginine kinase activity"/>
    <property type="evidence" value="ECO:0007669"/>
    <property type="project" value="UniProtKB-EC"/>
</dbReference>
<dbReference type="GO" id="GO:0004111">
    <property type="term" value="F:creatine kinase activity"/>
    <property type="evidence" value="ECO:0007669"/>
    <property type="project" value="InterPro"/>
</dbReference>
<dbReference type="OrthoDB" id="430219at2759"/>
<evidence type="ECO:0000256" key="7">
    <source>
        <dbReference type="PROSITE-ProRule" id="PRU00843"/>
    </source>
</evidence>
<evidence type="ECO:0000256" key="6">
    <source>
        <dbReference type="PROSITE-ProRule" id="PRU00842"/>
    </source>
</evidence>
<organism evidence="11 12">
    <name type="scientific">Acanthosepion pharaonis</name>
    <name type="common">Pharaoh cuttlefish</name>
    <name type="synonym">Sepia pharaonis</name>
    <dbReference type="NCBI Taxonomy" id="158019"/>
    <lineage>
        <taxon>Eukaryota</taxon>
        <taxon>Metazoa</taxon>
        <taxon>Spiralia</taxon>
        <taxon>Lophotrochozoa</taxon>
        <taxon>Mollusca</taxon>
        <taxon>Cephalopoda</taxon>
        <taxon>Coleoidea</taxon>
        <taxon>Decapodiformes</taxon>
        <taxon>Sepiida</taxon>
        <taxon>Sepiina</taxon>
        <taxon>Sepiidae</taxon>
        <taxon>Acanthosepion</taxon>
    </lineage>
</organism>
<proteinExistence type="inferred from homology"/>
<keyword evidence="12" id="KW-1185">Reference proteome</keyword>
<evidence type="ECO:0000256" key="2">
    <source>
        <dbReference type="ARBA" id="ARBA00022679"/>
    </source>
</evidence>
<dbReference type="InterPro" id="IPR036802">
    <property type="entry name" value="ATP-guanido_PTrfase_N_sf"/>
</dbReference>
<evidence type="ECO:0000259" key="10">
    <source>
        <dbReference type="PROSITE" id="PS51510"/>
    </source>
</evidence>
<name>A0A812BJU0_ACAPH</name>
<dbReference type="PROSITE" id="PS00112">
    <property type="entry name" value="PHOSPHAGEN_KINASE"/>
    <property type="match status" value="1"/>
</dbReference>
<comment type="similarity">
    <text evidence="1 6 8">Belongs to the ATP:guanido phosphotransferase family.</text>
</comment>
<evidence type="ECO:0000256" key="4">
    <source>
        <dbReference type="ARBA" id="ARBA00022777"/>
    </source>
</evidence>
<dbReference type="InterPro" id="IPR000749">
    <property type="entry name" value="ATP-guanido_PTrfase"/>
</dbReference>
<reference evidence="11" key="1">
    <citation type="submission" date="2021-01" db="EMBL/GenBank/DDBJ databases">
        <authorList>
            <person name="Li R."/>
            <person name="Bekaert M."/>
        </authorList>
    </citation>
    <scope>NUCLEOTIDE SEQUENCE</scope>
    <source>
        <strain evidence="11">Farmed</strain>
    </source>
</reference>
<dbReference type="SUPFAM" id="SSF55931">
    <property type="entry name" value="Glutamine synthetase/guanido kinase"/>
    <property type="match status" value="1"/>
</dbReference>
<dbReference type="Pfam" id="PF02807">
    <property type="entry name" value="ATP-gua_PtransN"/>
    <property type="match status" value="1"/>
</dbReference>
<comment type="caution">
    <text evidence="11">The sequence shown here is derived from an EMBL/GenBank/DDBJ whole genome shotgun (WGS) entry which is preliminary data.</text>
</comment>
<keyword evidence="2 7" id="KW-0808">Transferase</keyword>
<dbReference type="FunFam" id="3.30.590.10:FF:000006">
    <property type="entry name" value="Arginine kinase 1"/>
    <property type="match status" value="1"/>
</dbReference>
<keyword evidence="5 7" id="KW-0067">ATP-binding</keyword>
<feature type="binding site" evidence="7">
    <location>
        <position position="232"/>
    </location>
    <ligand>
        <name>ATP</name>
        <dbReference type="ChEBI" id="CHEBI:30616"/>
    </ligand>
</feature>
<sequence length="402" mass="45318">MTFLLKSLLQTLSNGSRIQGTTISSRLLFILRERTCTVVSTAYSVYSCKKIDKMSDLEELWKSLQEAVNSKSLLKKHLTPARYERLKNKKTKFGGTLADCIRSGCKNPDSGVGIYACDPDAYTTFAEVLDAVIMDYHKIEKVAHPQPSFGDVNNLGFGDLDPSGELIVSTRVRVGRSHASYGFPPVLTKEDRVNMEKASVEALQSLEGELHGQYFPLDGMTPETQQKLTADHFLFNDSDRFLKAASGYDDWPTGRGIYFNQDKTFLCWVNEEDHLRLISMQKGGNLAEVYRRLVKAIEQMEKKLTFAKKENMGYLTFCPSNLGTTMRASVHIKIPKVSQMPDFKDVCDRYNLQARGIHGEHTESVGGVYDISNKRRMGLTEFEAVTEMMRGVNEIIRLEKSA</sequence>
<evidence type="ECO:0000313" key="12">
    <source>
        <dbReference type="Proteomes" id="UP000597762"/>
    </source>
</evidence>
<dbReference type="InterPro" id="IPR022415">
    <property type="entry name" value="ATP-guanido_PTrfase_AS"/>
</dbReference>
<dbReference type="PROSITE" id="PS51509">
    <property type="entry name" value="PHOSPHAGEN_KINASE_N"/>
    <property type="match status" value="1"/>
</dbReference>
<dbReference type="InterPro" id="IPR014746">
    <property type="entry name" value="Gln_synth/guanido_kin_cat_dom"/>
</dbReference>